<protein>
    <submittedName>
        <fullName evidence="2">Transposase</fullName>
    </submittedName>
</protein>
<accession>A0A1Y3G8D3</accession>
<sequence length="154" mass="17484">MTRPNPTPTTAVLVAIDVAKSRNEVLIEVPGNRRRRRLTVANTRTEHDRFIAELQALAPRPVIVGFEPTGHYHRPLAWRLVQAGFDARLISSVALARTREALHNGWDKNDPKDAQVILHMLQIGAAKPYHDPLGKRIEHNEIVDRRVIAGRYDR</sequence>
<comment type="caution">
    <text evidence="2">The sequence shown here is derived from an EMBL/GenBank/DDBJ whole genome shotgun (WGS) entry which is preliminary data.</text>
</comment>
<dbReference type="GO" id="GO:0004803">
    <property type="term" value="F:transposase activity"/>
    <property type="evidence" value="ECO:0007669"/>
    <property type="project" value="InterPro"/>
</dbReference>
<evidence type="ECO:0000313" key="2">
    <source>
        <dbReference type="EMBL" id="OUJ02928.1"/>
    </source>
</evidence>
<dbReference type="Pfam" id="PF01548">
    <property type="entry name" value="DEDD_Tnp_IS110"/>
    <property type="match status" value="1"/>
</dbReference>
<dbReference type="GO" id="GO:0003677">
    <property type="term" value="F:DNA binding"/>
    <property type="evidence" value="ECO:0007669"/>
    <property type="project" value="InterPro"/>
</dbReference>
<evidence type="ECO:0000259" key="1">
    <source>
        <dbReference type="Pfam" id="PF01548"/>
    </source>
</evidence>
<dbReference type="RefSeq" id="WP_256940224.1">
    <property type="nucleotide sequence ID" value="NZ_JOPG01000060.1"/>
</dbReference>
<dbReference type="Proteomes" id="UP000242683">
    <property type="component" value="Unassembled WGS sequence"/>
</dbReference>
<dbReference type="InterPro" id="IPR047650">
    <property type="entry name" value="Transpos_IS110"/>
</dbReference>
<evidence type="ECO:0000313" key="3">
    <source>
        <dbReference type="Proteomes" id="UP000242683"/>
    </source>
</evidence>
<name>A0A1Y3G8D3_9PROT</name>
<dbReference type="PANTHER" id="PTHR33055">
    <property type="entry name" value="TRANSPOSASE FOR INSERTION SEQUENCE ELEMENT IS1111A"/>
    <property type="match status" value="1"/>
</dbReference>
<dbReference type="AlphaFoldDB" id="A0A1Y3G8D3"/>
<feature type="non-terminal residue" evidence="2">
    <location>
        <position position="154"/>
    </location>
</feature>
<gene>
    <name evidence="2" type="ORF">HK23_12275</name>
</gene>
<proteinExistence type="predicted"/>
<dbReference type="GO" id="GO:0006313">
    <property type="term" value="P:DNA transposition"/>
    <property type="evidence" value="ECO:0007669"/>
    <property type="project" value="InterPro"/>
</dbReference>
<feature type="domain" description="Transposase IS110-like N-terminal" evidence="1">
    <location>
        <begin position="14"/>
        <end position="128"/>
    </location>
</feature>
<dbReference type="EMBL" id="JOPG01000060">
    <property type="protein sequence ID" value="OUJ02928.1"/>
    <property type="molecule type" value="Genomic_DNA"/>
</dbReference>
<dbReference type="InterPro" id="IPR002525">
    <property type="entry name" value="Transp_IS110-like_N"/>
</dbReference>
<organism evidence="2 3">
    <name type="scientific">Acetobacter malorum</name>
    <dbReference type="NCBI Taxonomy" id="178901"/>
    <lineage>
        <taxon>Bacteria</taxon>
        <taxon>Pseudomonadati</taxon>
        <taxon>Pseudomonadota</taxon>
        <taxon>Alphaproteobacteria</taxon>
        <taxon>Acetobacterales</taxon>
        <taxon>Acetobacteraceae</taxon>
        <taxon>Acetobacter</taxon>
    </lineage>
</organism>
<reference evidence="3" key="1">
    <citation type="submission" date="2014-06" db="EMBL/GenBank/DDBJ databases">
        <authorList>
            <person name="Winans N.J."/>
            <person name="Newell P.D."/>
            <person name="Douglas A.E."/>
        </authorList>
    </citation>
    <scope>NUCLEOTIDE SEQUENCE [LARGE SCALE GENOMIC DNA]</scope>
    <source>
        <strain evidence="3">DsW_057</strain>
    </source>
</reference>